<accession>A0ABS2WVH3</accession>
<dbReference type="Gene3D" id="3.30.2310.20">
    <property type="entry name" value="RelE-like"/>
    <property type="match status" value="1"/>
</dbReference>
<dbReference type="PANTHER" id="PTHR40588">
    <property type="entry name" value="MRNA INTERFERASE TOXIN YAFQ"/>
    <property type="match status" value="1"/>
</dbReference>
<keyword evidence="1" id="KW-1277">Toxin-antitoxin system</keyword>
<dbReference type="Pfam" id="PF15738">
    <property type="entry name" value="YafQ_toxin"/>
    <property type="match status" value="1"/>
</dbReference>
<keyword evidence="3" id="KW-1185">Reference proteome</keyword>
<organism evidence="2 3">
    <name type="scientific">Sulfurospirillum tamanense</name>
    <dbReference type="NCBI Taxonomy" id="2813362"/>
    <lineage>
        <taxon>Bacteria</taxon>
        <taxon>Pseudomonadati</taxon>
        <taxon>Campylobacterota</taxon>
        <taxon>Epsilonproteobacteria</taxon>
        <taxon>Campylobacterales</taxon>
        <taxon>Sulfurospirillaceae</taxon>
        <taxon>Sulfurospirillum</taxon>
    </lineage>
</organism>
<dbReference type="InterPro" id="IPR007712">
    <property type="entry name" value="RelE/ParE_toxin"/>
</dbReference>
<name>A0ABS2WVH3_9BACT</name>
<gene>
    <name evidence="2" type="ORF">JWV37_10510</name>
</gene>
<proteinExistence type="predicted"/>
<protein>
    <submittedName>
        <fullName evidence="2">Type II toxin-antitoxin system YafQ family toxin</fullName>
    </submittedName>
</protein>
<dbReference type="Proteomes" id="UP000703590">
    <property type="component" value="Unassembled WGS sequence"/>
</dbReference>
<dbReference type="RefSeq" id="WP_205459759.1">
    <property type="nucleotide sequence ID" value="NZ_JAFHKK010000027.1"/>
</dbReference>
<reference evidence="3" key="2">
    <citation type="submission" date="2021-02" db="EMBL/GenBank/DDBJ databases">
        <title>Sulfurospirillum tamanensis sp. nov.</title>
        <authorList>
            <person name="Merkel A.Y."/>
        </authorList>
    </citation>
    <scope>NUCLEOTIDE SEQUENCE [LARGE SCALE GENOMIC DNA]</scope>
    <source>
        <strain evidence="3">T05b</strain>
    </source>
</reference>
<dbReference type="SUPFAM" id="SSF143011">
    <property type="entry name" value="RelE-like"/>
    <property type="match status" value="1"/>
</dbReference>
<dbReference type="InterPro" id="IPR035093">
    <property type="entry name" value="RelE/ParE_toxin_dom_sf"/>
</dbReference>
<dbReference type="PANTHER" id="PTHR40588:SF1">
    <property type="entry name" value="MRNA INTERFERASE TOXIN YAFQ"/>
    <property type="match status" value="1"/>
</dbReference>
<reference evidence="2 3" key="1">
    <citation type="submission" date="2021-02" db="EMBL/GenBank/DDBJ databases">
        <title>Sulfurospirillum tamanensis sp. nov.</title>
        <authorList>
            <person name="Frolova A."/>
            <person name="Merkel A."/>
            <person name="Slobodkin A."/>
        </authorList>
    </citation>
    <scope>NUCLEOTIDE SEQUENCE [LARGE SCALE GENOMIC DNA]</scope>
    <source>
        <strain evidence="2 3">T05b</strain>
    </source>
</reference>
<comment type="caution">
    <text evidence="2">The sequence shown here is derived from an EMBL/GenBank/DDBJ whole genome shotgun (WGS) entry which is preliminary data.</text>
</comment>
<dbReference type="InterPro" id="IPR004386">
    <property type="entry name" value="Toxin_YafQ-like"/>
</dbReference>
<evidence type="ECO:0000313" key="3">
    <source>
        <dbReference type="Proteomes" id="UP000703590"/>
    </source>
</evidence>
<evidence type="ECO:0000313" key="2">
    <source>
        <dbReference type="EMBL" id="MBN2965214.1"/>
    </source>
</evidence>
<dbReference type="PIRSF" id="PIRSF006156">
    <property type="entry name" value="YafQ"/>
    <property type="match status" value="1"/>
</dbReference>
<reference evidence="2 3" key="3">
    <citation type="submission" date="2021-02" db="EMBL/GenBank/DDBJ databases">
        <authorList>
            <person name="Merkel A.Y."/>
        </authorList>
    </citation>
    <scope>NUCLEOTIDE SEQUENCE [LARGE SCALE GENOMIC DNA]</scope>
    <source>
        <strain evidence="2 3">T05b</strain>
    </source>
</reference>
<dbReference type="NCBIfam" id="TIGR02385">
    <property type="entry name" value="RelE_StbE"/>
    <property type="match status" value="1"/>
</dbReference>
<dbReference type="EMBL" id="JAFHKK010000027">
    <property type="protein sequence ID" value="MBN2965214.1"/>
    <property type="molecule type" value="Genomic_DNA"/>
</dbReference>
<evidence type="ECO:0000256" key="1">
    <source>
        <dbReference type="ARBA" id="ARBA00022649"/>
    </source>
</evidence>
<sequence length="96" mass="11380">MLEIKLEKSFQKDVARDKKSGKYTQEDFEILKEIITKLQVGGEIDKKHKRHPLTGNMVQFESLHVKNDWLLIFSVDENFLTLIMLGKHTQVYKKYK</sequence>